<dbReference type="InterPro" id="IPR001738">
    <property type="entry name" value="Rab_escort"/>
</dbReference>
<accession>A0AAV8HJY8</accession>
<evidence type="ECO:0000256" key="6">
    <source>
        <dbReference type="SAM" id="MobiDB-lite"/>
    </source>
</evidence>
<dbReference type="InterPro" id="IPR018203">
    <property type="entry name" value="GDP_dissociation_inhibitor"/>
</dbReference>
<evidence type="ECO:0000313" key="8">
    <source>
        <dbReference type="Proteomes" id="UP001140206"/>
    </source>
</evidence>
<dbReference type="GO" id="GO:0016192">
    <property type="term" value="P:vesicle-mediated transport"/>
    <property type="evidence" value="ECO:0007669"/>
    <property type="project" value="TreeGrafter"/>
</dbReference>
<dbReference type="SUPFAM" id="SSF51905">
    <property type="entry name" value="FAD/NAD(P)-binding domain"/>
    <property type="match status" value="1"/>
</dbReference>
<feature type="compositionally biased region" description="Acidic residues" evidence="6">
    <location>
        <begin position="607"/>
        <end position="618"/>
    </location>
</feature>
<gene>
    <name evidence="7" type="ORF">LUZ62_030365</name>
</gene>
<dbReference type="GO" id="GO:0006886">
    <property type="term" value="P:intracellular protein transport"/>
    <property type="evidence" value="ECO:0007669"/>
    <property type="project" value="InterPro"/>
</dbReference>
<dbReference type="GO" id="GO:0005829">
    <property type="term" value="C:cytosol"/>
    <property type="evidence" value="ECO:0007669"/>
    <property type="project" value="TreeGrafter"/>
</dbReference>
<proteinExistence type="inferred from homology"/>
<dbReference type="AlphaFoldDB" id="A0AAV8HJY8"/>
<comment type="function">
    <text evidence="5">Substrate-binding subunit of the Rab geranylgeranyltransferase (GGTase) complex. Binds unprenylated Rab proteins.</text>
</comment>
<keyword evidence="8" id="KW-1185">Reference proteome</keyword>
<dbReference type="Gene3D" id="3.30.519.10">
    <property type="entry name" value="Guanine Nucleotide Dissociation Inhibitor, domain 2"/>
    <property type="match status" value="1"/>
</dbReference>
<dbReference type="InterPro" id="IPR036188">
    <property type="entry name" value="FAD/NAD-bd_sf"/>
</dbReference>
<dbReference type="PRINTS" id="PR00891">
    <property type="entry name" value="RABGDIREP"/>
</dbReference>
<comment type="subcellular location">
    <subcellularLocation>
        <location evidence="1 5">Cytoplasm</location>
    </subcellularLocation>
</comment>
<dbReference type="PIRSF" id="PIRSF016550">
    <property type="entry name" value="Rab_ger_ger_transf_A_euk"/>
    <property type="match status" value="1"/>
</dbReference>
<sequence length="618" mass="67744">MHHRPSVKQPQPCDQGSKEQIIGTENRNRDSDVNSQNLFLPPFRSVSFHFSAFSKKKIPFQWERGFNRQKSPLLSPPVLLAAMAEIPTSDYPTIDPTSFDLIVSGTGLSASLLAAAASVAGKSVLHLDSNPFYGSHFSSLPLPSFLSYISSPSSPPNLYSDVEASSQSLPEPSRSFLVDLVGPRLLYCSDETVDLLLRSGASHHVEFKSVDSSLVYWDGKLCSVPDSRQAIFKDKSLGLTEKSQMMKFFKLVQSHISLTRSGTTTESGEEGGVMIPEEDLEMPFVEFLKKQRLPPKIRALVLYAIAMADYEQDNGDSCKMVVSTREGIETISLYTSSIGRFVNAVGAFIYPMYGHGELPQAFCRCAAVKGALYVLRMPVIDILTDKESNKYIGVRLASGQEIFSSKLVLDPSYQIPASLSPRETVVSSNLSSYVAKGVCITDRSLEPNSANILLVFPPKSLHQEQSTAVRALQISGNVAVCPSGFFIVHLSTPCEDAALGKEYINSAMKALFNSRELPAESVQAQTKEEGESVEAPTQEEGETKPTLLWCCAFVQELREASYDGAVSICPMPDANLDFRNILSTTRKLFQNMYPGEEFIPQNSAADNIDDDADEGSPE</sequence>
<dbReference type="Pfam" id="PF00996">
    <property type="entry name" value="GDI"/>
    <property type="match status" value="1"/>
</dbReference>
<protein>
    <recommendedName>
        <fullName evidence="5">Rab escort protein 1</fullName>
    </recommendedName>
</protein>
<dbReference type="PANTHER" id="PTHR11787:SF4">
    <property type="entry name" value="CHM, RAB ESCORT PROTEIN 1"/>
    <property type="match status" value="1"/>
</dbReference>
<organism evidence="7 8">
    <name type="scientific">Rhynchospora pubera</name>
    <dbReference type="NCBI Taxonomy" id="906938"/>
    <lineage>
        <taxon>Eukaryota</taxon>
        <taxon>Viridiplantae</taxon>
        <taxon>Streptophyta</taxon>
        <taxon>Embryophyta</taxon>
        <taxon>Tracheophyta</taxon>
        <taxon>Spermatophyta</taxon>
        <taxon>Magnoliopsida</taxon>
        <taxon>Liliopsida</taxon>
        <taxon>Poales</taxon>
        <taxon>Cyperaceae</taxon>
        <taxon>Cyperoideae</taxon>
        <taxon>Rhynchosporeae</taxon>
        <taxon>Rhynchospora</taxon>
    </lineage>
</organism>
<evidence type="ECO:0000256" key="2">
    <source>
        <dbReference type="ARBA" id="ARBA00005593"/>
    </source>
</evidence>
<keyword evidence="4 5" id="KW-0963">Cytoplasm</keyword>
<dbReference type="EMBL" id="JAMFTS010000001">
    <property type="protein sequence ID" value="KAJ4817799.1"/>
    <property type="molecule type" value="Genomic_DNA"/>
</dbReference>
<feature type="region of interest" description="Disordered" evidence="6">
    <location>
        <begin position="519"/>
        <end position="541"/>
    </location>
</feature>
<dbReference type="FunFam" id="3.50.50.60:FF:000643">
    <property type="entry name" value="Rab escort protein 1"/>
    <property type="match status" value="1"/>
</dbReference>
<dbReference type="Gene3D" id="1.10.405.10">
    <property type="entry name" value="Guanine Nucleotide Dissociation Inhibitor, domain 1"/>
    <property type="match status" value="1"/>
</dbReference>
<evidence type="ECO:0000313" key="7">
    <source>
        <dbReference type="EMBL" id="KAJ4817799.1"/>
    </source>
</evidence>
<evidence type="ECO:0000256" key="1">
    <source>
        <dbReference type="ARBA" id="ARBA00004496"/>
    </source>
</evidence>
<evidence type="ECO:0000256" key="3">
    <source>
        <dbReference type="ARBA" id="ARBA00022468"/>
    </source>
</evidence>
<evidence type="ECO:0000256" key="5">
    <source>
        <dbReference type="PIRNR" id="PIRNR016550"/>
    </source>
</evidence>
<dbReference type="GO" id="GO:0005968">
    <property type="term" value="C:Rab-protein geranylgeranyltransferase complex"/>
    <property type="evidence" value="ECO:0007669"/>
    <property type="project" value="UniProtKB-UniRule"/>
</dbReference>
<evidence type="ECO:0000256" key="4">
    <source>
        <dbReference type="ARBA" id="ARBA00022490"/>
    </source>
</evidence>
<dbReference type="GO" id="GO:0005634">
    <property type="term" value="C:nucleus"/>
    <property type="evidence" value="ECO:0007669"/>
    <property type="project" value="TreeGrafter"/>
</dbReference>
<dbReference type="Gene3D" id="3.50.50.60">
    <property type="entry name" value="FAD/NAD(P)-binding domain"/>
    <property type="match status" value="2"/>
</dbReference>
<comment type="similarity">
    <text evidence="2 5">Belongs to the Rab GDI family.</text>
</comment>
<dbReference type="GO" id="GO:0005096">
    <property type="term" value="F:GTPase activator activity"/>
    <property type="evidence" value="ECO:0007669"/>
    <property type="project" value="UniProtKB-UniRule"/>
</dbReference>
<name>A0AAV8HJY8_9POAL</name>
<dbReference type="PANTHER" id="PTHR11787">
    <property type="entry name" value="RAB GDP-DISSOCIATION INHIBITOR"/>
    <property type="match status" value="1"/>
</dbReference>
<dbReference type="SUPFAM" id="SSF54373">
    <property type="entry name" value="FAD-linked reductases, C-terminal domain"/>
    <property type="match status" value="1"/>
</dbReference>
<keyword evidence="3 5" id="KW-0343">GTPase activation</keyword>
<comment type="caution">
    <text evidence="7">The sequence shown here is derived from an EMBL/GenBank/DDBJ whole genome shotgun (WGS) entry which is preliminary data.</text>
</comment>
<dbReference type="GO" id="GO:0005092">
    <property type="term" value="F:GDP-dissociation inhibitor activity"/>
    <property type="evidence" value="ECO:0007669"/>
    <property type="project" value="InterPro"/>
</dbReference>
<reference evidence="7" key="1">
    <citation type="submission" date="2022-08" db="EMBL/GenBank/DDBJ databases">
        <authorList>
            <person name="Marques A."/>
        </authorList>
    </citation>
    <scope>NUCLEOTIDE SEQUENCE</scope>
    <source>
        <strain evidence="7">RhyPub2mFocal</strain>
        <tissue evidence="7">Leaves</tissue>
    </source>
</reference>
<feature type="region of interest" description="Disordered" evidence="6">
    <location>
        <begin position="598"/>
        <end position="618"/>
    </location>
</feature>
<dbReference type="Proteomes" id="UP001140206">
    <property type="component" value="Chromosome 1"/>
</dbReference>
<dbReference type="GO" id="GO:0007264">
    <property type="term" value="P:small GTPase-mediated signal transduction"/>
    <property type="evidence" value="ECO:0007669"/>
    <property type="project" value="UniProtKB-UniRule"/>
</dbReference>